<keyword evidence="4" id="KW-1185">Reference proteome</keyword>
<reference evidence="3 4" key="1">
    <citation type="submission" date="2018-11" db="EMBL/GenBank/DDBJ databases">
        <authorList>
            <person name="Li F."/>
        </authorList>
    </citation>
    <scope>NUCLEOTIDE SEQUENCE [LARGE SCALE GENOMIC DNA]</scope>
    <source>
        <strain evidence="3 4">Gsoil 097</strain>
    </source>
</reference>
<dbReference type="Proteomes" id="UP000267128">
    <property type="component" value="Unassembled WGS sequence"/>
</dbReference>
<dbReference type="AlphaFoldDB" id="A0A3N0CB25"/>
<dbReference type="InterPro" id="IPR005135">
    <property type="entry name" value="Endo/exonuclease/phosphatase"/>
</dbReference>
<organism evidence="3 4">
    <name type="scientific">Nocardioides marmoriginsengisoli</name>
    <dbReference type="NCBI Taxonomy" id="661483"/>
    <lineage>
        <taxon>Bacteria</taxon>
        <taxon>Bacillati</taxon>
        <taxon>Actinomycetota</taxon>
        <taxon>Actinomycetes</taxon>
        <taxon>Propionibacteriales</taxon>
        <taxon>Nocardioidaceae</taxon>
        <taxon>Nocardioides</taxon>
    </lineage>
</organism>
<proteinExistence type="predicted"/>
<feature type="region of interest" description="Disordered" evidence="1">
    <location>
        <begin position="1"/>
        <end position="54"/>
    </location>
</feature>
<feature type="compositionally biased region" description="Low complexity" evidence="1">
    <location>
        <begin position="29"/>
        <end position="54"/>
    </location>
</feature>
<dbReference type="Gene3D" id="3.60.10.10">
    <property type="entry name" value="Endonuclease/exonuclease/phosphatase"/>
    <property type="match status" value="1"/>
</dbReference>
<protein>
    <recommendedName>
        <fullName evidence="2">Endonuclease/exonuclease/phosphatase domain-containing protein</fullName>
    </recommendedName>
</protein>
<dbReference type="Pfam" id="PF03372">
    <property type="entry name" value="Exo_endo_phos"/>
    <property type="match status" value="1"/>
</dbReference>
<evidence type="ECO:0000313" key="3">
    <source>
        <dbReference type="EMBL" id="RNL60657.1"/>
    </source>
</evidence>
<evidence type="ECO:0000313" key="4">
    <source>
        <dbReference type="Proteomes" id="UP000267128"/>
    </source>
</evidence>
<sequence>MGGDVLPALSGPSSQPNGAGKALVAETNPSTTTPSSTPSPTATATTSAPPSKPSKVALSAEALASSVPVGGPTLEARPMARRSAPPTLSFRLATYNILGSSHTGGGAKSGPARASRGTQYVLDHGFSVVGFQEMQSNQRSTFLNKVNNTWGLLPGGSQRSGDGDNSIAWRKDTWQLVKADSVSIPYFSGKPRNIPVLLLRHKQTGIEAWFTNFHNPADKFGNAQKWRNIAKQRQVALFNDLAKTGRPIFVTGDMNERRSWACDIVTGSDMKAAAGGDGRNGCSVQTNRVVDWIAGSYDVEFSNYYEDRGPVVDYLTDHPIIGVDVKIDSRDFPRAVQ</sequence>
<feature type="domain" description="Endonuclease/exonuclease/phosphatase" evidence="2">
    <location>
        <begin position="93"/>
        <end position="256"/>
    </location>
</feature>
<evidence type="ECO:0000256" key="1">
    <source>
        <dbReference type="SAM" id="MobiDB-lite"/>
    </source>
</evidence>
<comment type="caution">
    <text evidence="3">The sequence shown here is derived from an EMBL/GenBank/DDBJ whole genome shotgun (WGS) entry which is preliminary data.</text>
</comment>
<dbReference type="SUPFAM" id="SSF56219">
    <property type="entry name" value="DNase I-like"/>
    <property type="match status" value="1"/>
</dbReference>
<dbReference type="EMBL" id="RJSE01000009">
    <property type="protein sequence ID" value="RNL60657.1"/>
    <property type="molecule type" value="Genomic_DNA"/>
</dbReference>
<accession>A0A3N0CB25</accession>
<dbReference type="GO" id="GO:0003824">
    <property type="term" value="F:catalytic activity"/>
    <property type="evidence" value="ECO:0007669"/>
    <property type="project" value="InterPro"/>
</dbReference>
<dbReference type="InterPro" id="IPR036691">
    <property type="entry name" value="Endo/exonu/phosph_ase_sf"/>
</dbReference>
<name>A0A3N0CB25_9ACTN</name>
<evidence type="ECO:0000259" key="2">
    <source>
        <dbReference type="Pfam" id="PF03372"/>
    </source>
</evidence>
<gene>
    <name evidence="3" type="ORF">EFK50_20320</name>
</gene>